<feature type="region of interest" description="Disordered" evidence="1">
    <location>
        <begin position="203"/>
        <end position="260"/>
    </location>
</feature>
<organism evidence="2 3">
    <name type="scientific">Takifugu bimaculatus</name>
    <dbReference type="NCBI Taxonomy" id="433685"/>
    <lineage>
        <taxon>Eukaryota</taxon>
        <taxon>Metazoa</taxon>
        <taxon>Chordata</taxon>
        <taxon>Craniata</taxon>
        <taxon>Vertebrata</taxon>
        <taxon>Euteleostomi</taxon>
        <taxon>Actinopterygii</taxon>
        <taxon>Neopterygii</taxon>
        <taxon>Teleostei</taxon>
        <taxon>Neoteleostei</taxon>
        <taxon>Acanthomorphata</taxon>
        <taxon>Eupercaria</taxon>
        <taxon>Tetraodontiformes</taxon>
        <taxon>Tetradontoidea</taxon>
        <taxon>Tetraodontidae</taxon>
        <taxon>Takifugu</taxon>
    </lineage>
</organism>
<evidence type="ECO:0000256" key="1">
    <source>
        <dbReference type="SAM" id="MobiDB-lite"/>
    </source>
</evidence>
<feature type="compositionally biased region" description="Polar residues" evidence="1">
    <location>
        <begin position="141"/>
        <end position="153"/>
    </location>
</feature>
<evidence type="ECO:0000313" key="2">
    <source>
        <dbReference type="EMBL" id="TNM84587.1"/>
    </source>
</evidence>
<feature type="compositionally biased region" description="Low complexity" evidence="1">
    <location>
        <begin position="244"/>
        <end position="253"/>
    </location>
</feature>
<evidence type="ECO:0000313" key="3">
    <source>
        <dbReference type="Proteomes" id="UP000516260"/>
    </source>
</evidence>
<protein>
    <recommendedName>
        <fullName evidence="4">Protein EURL homolog</fullName>
    </recommendedName>
</protein>
<reference evidence="2 3" key="1">
    <citation type="submission" date="2019-04" db="EMBL/GenBank/DDBJ databases">
        <title>The sequence and de novo assembly of Takifugu bimaculatus genome using PacBio and Hi-C technologies.</title>
        <authorList>
            <person name="Xu P."/>
            <person name="Liu B."/>
            <person name="Zhou Z."/>
        </authorList>
    </citation>
    <scope>NUCLEOTIDE SEQUENCE [LARGE SCALE GENOMIC DNA]</scope>
    <source>
        <strain evidence="2">TB-2018</strain>
        <tissue evidence="2">Muscle</tissue>
    </source>
</reference>
<feature type="region of interest" description="Disordered" evidence="1">
    <location>
        <begin position="136"/>
        <end position="160"/>
    </location>
</feature>
<gene>
    <name evidence="2" type="ORF">fugu_008765</name>
</gene>
<dbReference type="InterPro" id="IPR009704">
    <property type="entry name" value="EURL_prot"/>
</dbReference>
<dbReference type="AlphaFoldDB" id="A0A4Z2AXE0"/>
<evidence type="ECO:0008006" key="4">
    <source>
        <dbReference type="Google" id="ProtNLM"/>
    </source>
</evidence>
<keyword evidence="3" id="KW-1185">Reference proteome</keyword>
<name>A0A4Z2AXE0_9TELE</name>
<dbReference type="Proteomes" id="UP000516260">
    <property type="component" value="Chromosome 9"/>
</dbReference>
<comment type="caution">
    <text evidence="2">The sequence shown here is derived from an EMBL/GenBank/DDBJ whole genome shotgun (WGS) entry which is preliminary data.</text>
</comment>
<dbReference type="Pfam" id="PF06937">
    <property type="entry name" value="EURL"/>
    <property type="match status" value="1"/>
</dbReference>
<accession>A0A4Z2AXE0</accession>
<sequence>MILCPCLCVQLGPKRRGAWRYLKPPRSNMEEEEQFENIDLNDDNICSVCKLETETGTLSFCHVCFELNLEGVSAAALLHSRSLRGHRDCFEKCHVIANQKLSCSRGGRSTYQGLKLAVSQRLNQIIQYTQNSVSLGGPSRQAANQHCSSQQGNKLPPQAGSQVPRYTRCWELSNAAAPPAYAGHTGKELGLLPGAPLGGLAQWRSGGGAEAEAVHTRKQGGPPHVAQPQQRRAVCHEPGGGAPGQSPAAAADPEGVRGAD</sequence>
<dbReference type="PANTHER" id="PTHR15961">
    <property type="entry name" value="PROTEIN EURL HOMOLOG"/>
    <property type="match status" value="1"/>
</dbReference>
<proteinExistence type="predicted"/>
<dbReference type="EMBL" id="SWLE01000022">
    <property type="protein sequence ID" value="TNM84587.1"/>
    <property type="molecule type" value="Genomic_DNA"/>
</dbReference>
<dbReference type="PANTHER" id="PTHR15961:SF3">
    <property type="entry name" value="PROTEIN EURL HOMOLOG"/>
    <property type="match status" value="1"/>
</dbReference>